<dbReference type="OrthoDB" id="185373at2759"/>
<dbReference type="Gene3D" id="1.25.40.10">
    <property type="entry name" value="Tetratricopeptide repeat domain"/>
    <property type="match status" value="3"/>
</dbReference>
<dbReference type="Proteomes" id="UP000238479">
    <property type="component" value="Chromosome 2"/>
</dbReference>
<evidence type="ECO:0000256" key="3">
    <source>
        <dbReference type="PROSITE-ProRule" id="PRU00708"/>
    </source>
</evidence>
<dbReference type="EMBL" id="PDCK01000040">
    <property type="protein sequence ID" value="PRQ46910.1"/>
    <property type="molecule type" value="Genomic_DNA"/>
</dbReference>
<dbReference type="GO" id="GO:0009451">
    <property type="term" value="P:RNA modification"/>
    <property type="evidence" value="ECO:0007669"/>
    <property type="project" value="InterPro"/>
</dbReference>
<dbReference type="Gramene" id="PRQ46910">
    <property type="protein sequence ID" value="PRQ46910"/>
    <property type="gene ID" value="RchiOBHm_Chr2g0094071"/>
</dbReference>
<feature type="repeat" description="PPR" evidence="3">
    <location>
        <begin position="71"/>
        <end position="105"/>
    </location>
</feature>
<organism evidence="4 5">
    <name type="scientific">Rosa chinensis</name>
    <name type="common">China rose</name>
    <dbReference type="NCBI Taxonomy" id="74649"/>
    <lineage>
        <taxon>Eukaryota</taxon>
        <taxon>Viridiplantae</taxon>
        <taxon>Streptophyta</taxon>
        <taxon>Embryophyta</taxon>
        <taxon>Tracheophyta</taxon>
        <taxon>Spermatophyta</taxon>
        <taxon>Magnoliopsida</taxon>
        <taxon>eudicotyledons</taxon>
        <taxon>Gunneridae</taxon>
        <taxon>Pentapetalae</taxon>
        <taxon>rosids</taxon>
        <taxon>fabids</taxon>
        <taxon>Rosales</taxon>
        <taxon>Rosaceae</taxon>
        <taxon>Rosoideae</taxon>
        <taxon>Rosoideae incertae sedis</taxon>
        <taxon>Rosa</taxon>
    </lineage>
</organism>
<dbReference type="Pfam" id="PF13041">
    <property type="entry name" value="PPR_2"/>
    <property type="match status" value="3"/>
</dbReference>
<dbReference type="Pfam" id="PF01535">
    <property type="entry name" value="PPR"/>
    <property type="match status" value="1"/>
</dbReference>
<keyword evidence="1" id="KW-0677">Repeat</keyword>
<dbReference type="InterPro" id="IPR011990">
    <property type="entry name" value="TPR-like_helical_dom_sf"/>
</dbReference>
<proteinExistence type="inferred from homology"/>
<protein>
    <submittedName>
        <fullName evidence="4">Putative tetratricopeptide-like helical domain-containing protein</fullName>
    </submittedName>
</protein>
<dbReference type="GO" id="GO:0003723">
    <property type="term" value="F:RNA binding"/>
    <property type="evidence" value="ECO:0007669"/>
    <property type="project" value="InterPro"/>
</dbReference>
<dbReference type="Pfam" id="PF20431">
    <property type="entry name" value="E_motif"/>
    <property type="match status" value="1"/>
</dbReference>
<gene>
    <name evidence="4" type="ORF">RchiOBHm_Chr2g0094071</name>
</gene>
<reference evidence="4 5" key="1">
    <citation type="journal article" date="2018" name="Nat. Genet.">
        <title>The Rosa genome provides new insights in the design of modern roses.</title>
        <authorList>
            <person name="Bendahmane M."/>
        </authorList>
    </citation>
    <scope>NUCLEOTIDE SEQUENCE [LARGE SCALE GENOMIC DNA]</scope>
    <source>
        <strain evidence="5">cv. Old Blush</strain>
    </source>
</reference>
<evidence type="ECO:0000256" key="2">
    <source>
        <dbReference type="ARBA" id="ARBA00061659"/>
    </source>
</evidence>
<comment type="caution">
    <text evidence="4">The sequence shown here is derived from an EMBL/GenBank/DDBJ whole genome shotgun (WGS) entry which is preliminary data.</text>
</comment>
<dbReference type="FunFam" id="1.25.40.10:FF:000921">
    <property type="entry name" value="Pentatricopeptide repeat-containing protein At5g48910"/>
    <property type="match status" value="1"/>
</dbReference>
<feature type="repeat" description="PPR" evidence="3">
    <location>
        <begin position="203"/>
        <end position="237"/>
    </location>
</feature>
<dbReference type="AlphaFoldDB" id="A0A2P6RKF1"/>
<feature type="repeat" description="PPR" evidence="3">
    <location>
        <begin position="305"/>
        <end position="339"/>
    </location>
</feature>
<dbReference type="OMA" id="TCCAHAG"/>
<dbReference type="NCBIfam" id="TIGR00756">
    <property type="entry name" value="PPR"/>
    <property type="match status" value="5"/>
</dbReference>
<dbReference type="FunFam" id="1.25.40.10:FF:000334">
    <property type="entry name" value="Pentatricopeptide repeat-containing protein"/>
    <property type="match status" value="1"/>
</dbReference>
<feature type="repeat" description="PPR" evidence="3">
    <location>
        <begin position="172"/>
        <end position="202"/>
    </location>
</feature>
<keyword evidence="5" id="KW-1185">Reference proteome</keyword>
<dbReference type="InterPro" id="IPR002885">
    <property type="entry name" value="PPR_rpt"/>
</dbReference>
<sequence length="500" mass="56128">MINPCREAERRVLRLLHGPKTRTQLRQIHAHLLRHGLDQLNQLISHFVSVCYSLNKMHYANLIFQHTHSPNILLFNAMIKGFSLCHPFEKSLHIFSDMKRRGVWPDEYTFAPLLKSCSNICHSSLGRCVHGEVLRTGFEWFGSIRVGIIELYVTCGRMRDAQHVFDEMSQRDVIFWNLMIRGFCKSGNVDTGLCLFRQMGERNVVSWNSIISCLAQCGRDSEALGVFNEMREQSFEPDEATVVSVLPACARLGDVDVGKWIHSYADSKGLLQEVVSVGNSLVSFYCKCGDLDAASSVFDRMAQKNVVSWNSLISGYAFNGRGEIGINLFEEMMNTDEKPNDATFVGALTCCAHAGLVEKGRDLFASMTETHRIEPKLEHYGCMVDVLGRSGCLKEAHDLIKSMPMKPNAALWGALLGACSTHGEVKLAELAAKELIDVEPWNSGNYVLLSNIYAEEGRWDEVEKVRDLMKENCITKAPGQSAIGKGVYDEEKQSYRLKQA</sequence>
<evidence type="ECO:0000256" key="1">
    <source>
        <dbReference type="ARBA" id="ARBA00022737"/>
    </source>
</evidence>
<name>A0A2P6RKF1_ROSCH</name>
<dbReference type="InterPro" id="IPR046960">
    <property type="entry name" value="PPR_At4g14850-like_plant"/>
</dbReference>
<dbReference type="PROSITE" id="PS51375">
    <property type="entry name" value="PPR"/>
    <property type="match status" value="4"/>
</dbReference>
<dbReference type="InterPro" id="IPR046848">
    <property type="entry name" value="E_motif"/>
</dbReference>
<accession>A0A2P6RKF1</accession>
<dbReference type="Pfam" id="PF12854">
    <property type="entry name" value="PPR_1"/>
    <property type="match status" value="1"/>
</dbReference>
<dbReference type="PANTHER" id="PTHR47926">
    <property type="entry name" value="PENTATRICOPEPTIDE REPEAT-CONTAINING PROTEIN"/>
    <property type="match status" value="1"/>
</dbReference>
<dbReference type="PANTHER" id="PTHR47926:SF540">
    <property type="entry name" value="PENTATRICOPEPTIDE REPEAT-CONTAINING PROTEIN"/>
    <property type="match status" value="1"/>
</dbReference>
<evidence type="ECO:0000313" key="4">
    <source>
        <dbReference type="EMBL" id="PRQ46910.1"/>
    </source>
</evidence>
<evidence type="ECO:0000313" key="5">
    <source>
        <dbReference type="Proteomes" id="UP000238479"/>
    </source>
</evidence>
<comment type="similarity">
    <text evidence="2">Belongs to the PPR family. PCMP-E subfamily.</text>
</comment>